<dbReference type="CDD" id="cd07822">
    <property type="entry name" value="SRPBCC_4"/>
    <property type="match status" value="1"/>
</dbReference>
<protein>
    <submittedName>
        <fullName evidence="2">Uncharacterized protein</fullName>
    </submittedName>
</protein>
<dbReference type="Gene3D" id="3.30.530.20">
    <property type="match status" value="1"/>
</dbReference>
<feature type="chain" id="PRO_5026353198" evidence="1">
    <location>
        <begin position="17"/>
        <end position="194"/>
    </location>
</feature>
<organism evidence="2 3">
    <name type="scientific">Lentithecium fluviatile CBS 122367</name>
    <dbReference type="NCBI Taxonomy" id="1168545"/>
    <lineage>
        <taxon>Eukaryota</taxon>
        <taxon>Fungi</taxon>
        <taxon>Dikarya</taxon>
        <taxon>Ascomycota</taxon>
        <taxon>Pezizomycotina</taxon>
        <taxon>Dothideomycetes</taxon>
        <taxon>Pleosporomycetidae</taxon>
        <taxon>Pleosporales</taxon>
        <taxon>Massarineae</taxon>
        <taxon>Lentitheciaceae</taxon>
        <taxon>Lentithecium</taxon>
    </lineage>
</organism>
<name>A0A6G1ILR0_9PLEO</name>
<dbReference type="EMBL" id="MU005606">
    <property type="protein sequence ID" value="KAF2679176.1"/>
    <property type="molecule type" value="Genomic_DNA"/>
</dbReference>
<proteinExistence type="predicted"/>
<feature type="signal peptide" evidence="1">
    <location>
        <begin position="1"/>
        <end position="16"/>
    </location>
</feature>
<evidence type="ECO:0000313" key="3">
    <source>
        <dbReference type="Proteomes" id="UP000799291"/>
    </source>
</evidence>
<dbReference type="PANTHER" id="PTHR36166:SF1">
    <property type="entry name" value="SRPBCC DOMAIN-CONTAINING PROTEIN"/>
    <property type="match status" value="1"/>
</dbReference>
<dbReference type="Proteomes" id="UP000799291">
    <property type="component" value="Unassembled WGS sequence"/>
</dbReference>
<gene>
    <name evidence="2" type="ORF">K458DRAFT_315372</name>
</gene>
<keyword evidence="1" id="KW-0732">Signal</keyword>
<sequence length="194" mass="21036">MLLLGALLAALPVVLSYPSAYNSINCIGDKILPTPTYGLSGANFSVCATINIKAPITVVSNAILDVNNYKNWNTFVYNATPPADVKTAADIKVGQSIVFNSRGIPAGATSVGTDIVTFVQRPYFAAWKNIENEAFIGHSEHCFLFAACADGSTQFTHWQTQYGLNAGVIYGLKPDFQRAYEVEANDLKKYAEKK</sequence>
<reference evidence="2" key="1">
    <citation type="journal article" date="2020" name="Stud. Mycol.">
        <title>101 Dothideomycetes genomes: a test case for predicting lifestyles and emergence of pathogens.</title>
        <authorList>
            <person name="Haridas S."/>
            <person name="Albert R."/>
            <person name="Binder M."/>
            <person name="Bloem J."/>
            <person name="Labutti K."/>
            <person name="Salamov A."/>
            <person name="Andreopoulos B."/>
            <person name="Baker S."/>
            <person name="Barry K."/>
            <person name="Bills G."/>
            <person name="Bluhm B."/>
            <person name="Cannon C."/>
            <person name="Castanera R."/>
            <person name="Culley D."/>
            <person name="Daum C."/>
            <person name="Ezra D."/>
            <person name="Gonzalez J."/>
            <person name="Henrissat B."/>
            <person name="Kuo A."/>
            <person name="Liang C."/>
            <person name="Lipzen A."/>
            <person name="Lutzoni F."/>
            <person name="Magnuson J."/>
            <person name="Mondo S."/>
            <person name="Nolan M."/>
            <person name="Ohm R."/>
            <person name="Pangilinan J."/>
            <person name="Park H.-J."/>
            <person name="Ramirez L."/>
            <person name="Alfaro M."/>
            <person name="Sun H."/>
            <person name="Tritt A."/>
            <person name="Yoshinaga Y."/>
            <person name="Zwiers L.-H."/>
            <person name="Turgeon B."/>
            <person name="Goodwin S."/>
            <person name="Spatafora J."/>
            <person name="Crous P."/>
            <person name="Grigoriev I."/>
        </authorList>
    </citation>
    <scope>NUCLEOTIDE SEQUENCE</scope>
    <source>
        <strain evidence="2">CBS 122367</strain>
    </source>
</reference>
<dbReference type="AlphaFoldDB" id="A0A6G1ILR0"/>
<accession>A0A6G1ILR0</accession>
<dbReference type="InterPro" id="IPR023393">
    <property type="entry name" value="START-like_dom_sf"/>
</dbReference>
<evidence type="ECO:0000313" key="2">
    <source>
        <dbReference type="EMBL" id="KAF2679176.1"/>
    </source>
</evidence>
<dbReference type="SUPFAM" id="SSF55961">
    <property type="entry name" value="Bet v1-like"/>
    <property type="match status" value="1"/>
</dbReference>
<dbReference type="PANTHER" id="PTHR36166">
    <property type="entry name" value="CHROMOSOME 9, WHOLE GENOME SHOTGUN SEQUENCE"/>
    <property type="match status" value="1"/>
</dbReference>
<dbReference type="OrthoDB" id="509124at2759"/>
<evidence type="ECO:0000256" key="1">
    <source>
        <dbReference type="SAM" id="SignalP"/>
    </source>
</evidence>
<keyword evidence="3" id="KW-1185">Reference proteome</keyword>